<dbReference type="PANTHER" id="PTHR12304:SF4">
    <property type="entry name" value="URIDINE NUCLEOSIDASE"/>
    <property type="match status" value="1"/>
</dbReference>
<dbReference type="GO" id="GO:0008477">
    <property type="term" value="F:purine nucleosidase activity"/>
    <property type="evidence" value="ECO:0007669"/>
    <property type="project" value="TreeGrafter"/>
</dbReference>
<dbReference type="GO" id="GO:0005829">
    <property type="term" value="C:cytosol"/>
    <property type="evidence" value="ECO:0007669"/>
    <property type="project" value="TreeGrafter"/>
</dbReference>
<dbReference type="CDD" id="cd02651">
    <property type="entry name" value="nuc_hydro_IU_UC_XIUA"/>
    <property type="match status" value="1"/>
</dbReference>
<protein>
    <submittedName>
        <fullName evidence="4">Ribonucleoside hydrolase 1</fullName>
    </submittedName>
</protein>
<organism evidence="4 5">
    <name type="scientific">Halococcus hamelinensis 100A6</name>
    <dbReference type="NCBI Taxonomy" id="1132509"/>
    <lineage>
        <taxon>Archaea</taxon>
        <taxon>Methanobacteriati</taxon>
        <taxon>Methanobacteriota</taxon>
        <taxon>Stenosarchaea group</taxon>
        <taxon>Halobacteria</taxon>
        <taxon>Halobacteriales</taxon>
        <taxon>Halococcaceae</taxon>
        <taxon>Halococcus</taxon>
    </lineage>
</organism>
<evidence type="ECO:0000256" key="2">
    <source>
        <dbReference type="ARBA" id="ARBA00023295"/>
    </source>
</evidence>
<dbReference type="RefSeq" id="WP_007693677.1">
    <property type="nucleotide sequence ID" value="NZ_AJRK01000409.1"/>
</dbReference>
<dbReference type="OrthoDB" id="33780at2157"/>
<evidence type="ECO:0000256" key="1">
    <source>
        <dbReference type="ARBA" id="ARBA00022801"/>
    </source>
</evidence>
<sequence length="312" mass="33474">MKDLLVDCDPGHDDAMALLLALASDRVDLTAVTTVAGNQTIEKTTRNACRVLTLADRTDVPVARGMGAPLVRDQVTAGWVHGESGLDGADLPEPGTEPIERHAVETIVETAAESGALHIGPVGPLTNVAVALRKHPDVVDDIERIVLMGGTTGDGNVTPAAEFNVFADPEAAKVVFEADVDVTMVGLNVTRKARLDRDHVTRIRELNTEVTTVVADLLTYFLDVHEASFERDGVPIHDACAVAEVVDPGILDTEYTFATVETRGESTYGRTVADVRGVNDEWPNVEAPNTHVALDIDTEAFVETFLEALETY</sequence>
<keyword evidence="5" id="KW-1185">Reference proteome</keyword>
<name>M0LXK0_9EURY</name>
<comment type="caution">
    <text evidence="4">The sequence shown here is derived from an EMBL/GenBank/DDBJ whole genome shotgun (WGS) entry which is preliminary data.</text>
</comment>
<keyword evidence="2" id="KW-0326">Glycosidase</keyword>
<keyword evidence="1 4" id="KW-0378">Hydrolase</keyword>
<dbReference type="Gene3D" id="3.90.245.10">
    <property type="entry name" value="Ribonucleoside hydrolase-like"/>
    <property type="match status" value="1"/>
</dbReference>
<gene>
    <name evidence="4" type="primary">rihA</name>
    <name evidence="4" type="ORF">C447_10625</name>
</gene>
<accession>M0LXK0</accession>
<dbReference type="SUPFAM" id="SSF53590">
    <property type="entry name" value="Nucleoside hydrolase"/>
    <property type="match status" value="1"/>
</dbReference>
<dbReference type="InterPro" id="IPR023186">
    <property type="entry name" value="IUNH"/>
</dbReference>
<dbReference type="GO" id="GO:0006152">
    <property type="term" value="P:purine nucleoside catabolic process"/>
    <property type="evidence" value="ECO:0007669"/>
    <property type="project" value="TreeGrafter"/>
</dbReference>
<dbReference type="InterPro" id="IPR001910">
    <property type="entry name" value="Inosine/uridine_hydrolase_dom"/>
</dbReference>
<dbReference type="AlphaFoldDB" id="M0LXK0"/>
<dbReference type="Proteomes" id="UP000011566">
    <property type="component" value="Unassembled WGS sequence"/>
</dbReference>
<evidence type="ECO:0000259" key="3">
    <source>
        <dbReference type="Pfam" id="PF01156"/>
    </source>
</evidence>
<dbReference type="PANTHER" id="PTHR12304">
    <property type="entry name" value="INOSINE-URIDINE PREFERRING NUCLEOSIDE HYDROLASE"/>
    <property type="match status" value="1"/>
</dbReference>
<dbReference type="EMBL" id="AOMB01000031">
    <property type="protein sequence ID" value="EMA38176.1"/>
    <property type="molecule type" value="Genomic_DNA"/>
</dbReference>
<proteinExistence type="predicted"/>
<dbReference type="PATRIC" id="fig|1132509.6.peg.2399"/>
<evidence type="ECO:0000313" key="4">
    <source>
        <dbReference type="EMBL" id="EMA38176.1"/>
    </source>
</evidence>
<dbReference type="eggNOG" id="arCOG04558">
    <property type="taxonomic scope" value="Archaea"/>
</dbReference>
<evidence type="ECO:0000313" key="5">
    <source>
        <dbReference type="Proteomes" id="UP000011566"/>
    </source>
</evidence>
<reference evidence="4 5" key="1">
    <citation type="journal article" date="2014" name="PLoS Genet.">
        <title>Phylogenetically driven sequencing of extremely halophilic archaea reveals strategies for static and dynamic osmo-response.</title>
        <authorList>
            <person name="Becker E.A."/>
            <person name="Seitzer P.M."/>
            <person name="Tritt A."/>
            <person name="Larsen D."/>
            <person name="Krusor M."/>
            <person name="Yao A.I."/>
            <person name="Wu D."/>
            <person name="Madern D."/>
            <person name="Eisen J.A."/>
            <person name="Darling A.E."/>
            <person name="Facciotti M.T."/>
        </authorList>
    </citation>
    <scope>NUCLEOTIDE SEQUENCE [LARGE SCALE GENOMIC DNA]</scope>
    <source>
        <strain evidence="4 5">100A6</strain>
    </source>
</reference>
<feature type="domain" description="Inosine/uridine-preferring nucleoside hydrolase" evidence="3">
    <location>
        <begin position="5"/>
        <end position="302"/>
    </location>
</feature>
<dbReference type="InterPro" id="IPR036452">
    <property type="entry name" value="Ribo_hydro-like"/>
</dbReference>
<dbReference type="Pfam" id="PF01156">
    <property type="entry name" value="IU_nuc_hydro"/>
    <property type="match status" value="1"/>
</dbReference>